<proteinExistence type="predicted"/>
<accession>A0A8T0DP12</accession>
<dbReference type="OrthoDB" id="6300309at2759"/>
<dbReference type="AlphaFoldDB" id="A0A8T0DP12"/>
<organism evidence="1 2">
    <name type="scientific">Paragonimus westermani</name>
    <dbReference type="NCBI Taxonomy" id="34504"/>
    <lineage>
        <taxon>Eukaryota</taxon>
        <taxon>Metazoa</taxon>
        <taxon>Spiralia</taxon>
        <taxon>Lophotrochozoa</taxon>
        <taxon>Platyhelminthes</taxon>
        <taxon>Trematoda</taxon>
        <taxon>Digenea</taxon>
        <taxon>Plagiorchiida</taxon>
        <taxon>Troglotremata</taxon>
        <taxon>Troglotrematidae</taxon>
        <taxon>Paragonimus</taxon>
    </lineage>
</organism>
<evidence type="ECO:0000313" key="1">
    <source>
        <dbReference type="EMBL" id="KAF8569360.1"/>
    </source>
</evidence>
<keyword evidence="2" id="KW-1185">Reference proteome</keyword>
<evidence type="ECO:0000313" key="2">
    <source>
        <dbReference type="Proteomes" id="UP000699462"/>
    </source>
</evidence>
<gene>
    <name evidence="1" type="ORF">P879_07888</name>
</gene>
<comment type="caution">
    <text evidence="1">The sequence shown here is derived from an EMBL/GenBank/DDBJ whole genome shotgun (WGS) entry which is preliminary data.</text>
</comment>
<reference evidence="1 2" key="1">
    <citation type="submission" date="2019-07" db="EMBL/GenBank/DDBJ databases">
        <title>Annotation for the trematode Paragonimus westermani.</title>
        <authorList>
            <person name="Choi Y.-J."/>
        </authorList>
    </citation>
    <scope>NUCLEOTIDE SEQUENCE [LARGE SCALE GENOMIC DNA]</scope>
    <source>
        <strain evidence="1">180907_Pwestermani</strain>
    </source>
</reference>
<dbReference type="EMBL" id="JTDF01001927">
    <property type="protein sequence ID" value="KAF8569360.1"/>
    <property type="molecule type" value="Genomic_DNA"/>
</dbReference>
<dbReference type="Proteomes" id="UP000699462">
    <property type="component" value="Unassembled WGS sequence"/>
</dbReference>
<name>A0A8T0DP12_9TREM</name>
<sequence>MTVPSLLDSDTGKSISKENTDKLAAVPRCSFYSCLKWKCWKKFYAKRQVLTVLLTKSLACLPSMAPHRTPTYSNTGEFILISEEKRGRAVLST</sequence>
<protein>
    <submittedName>
        <fullName evidence="1">Uncharacterized protein</fullName>
    </submittedName>
</protein>